<name>A0A5S3V7D2_9GAMM</name>
<organism evidence="1 2">
    <name type="scientific">Pseudoalteromonas aurantia</name>
    <dbReference type="NCBI Taxonomy" id="43654"/>
    <lineage>
        <taxon>Bacteria</taxon>
        <taxon>Pseudomonadati</taxon>
        <taxon>Pseudomonadota</taxon>
        <taxon>Gammaproteobacteria</taxon>
        <taxon>Alteromonadales</taxon>
        <taxon>Pseudoalteromonadaceae</taxon>
        <taxon>Pseudoalteromonas</taxon>
    </lineage>
</organism>
<comment type="caution">
    <text evidence="1">The sequence shown here is derived from an EMBL/GenBank/DDBJ whole genome shotgun (WGS) entry which is preliminary data.</text>
</comment>
<evidence type="ECO:0000313" key="1">
    <source>
        <dbReference type="EMBL" id="TMO67423.1"/>
    </source>
</evidence>
<sequence length="70" mass="8493">MQALFQLQTINQLSTNIHCNVLKFNMLIIVYDERENYLVFKRSNLWRKITLWRIKAAAQQLYANKLMNYI</sequence>
<gene>
    <name evidence="1" type="ORF">CWC19_13910</name>
</gene>
<dbReference type="EMBL" id="PNBX01000059">
    <property type="protein sequence ID" value="TMO67423.1"/>
    <property type="molecule type" value="Genomic_DNA"/>
</dbReference>
<reference evidence="2" key="2">
    <citation type="submission" date="2019-06" db="EMBL/GenBank/DDBJ databases">
        <title>Co-occurence of chitin degradation, pigmentation and bioactivity in marine Pseudoalteromonas.</title>
        <authorList>
            <person name="Sonnenschein E.C."/>
            <person name="Bech P.K."/>
        </authorList>
    </citation>
    <scope>NUCLEOTIDE SEQUENCE [LARGE SCALE GENOMIC DNA]</scope>
    <source>
        <strain evidence="2">S3790</strain>
    </source>
</reference>
<proteinExistence type="predicted"/>
<dbReference type="Proteomes" id="UP000307217">
    <property type="component" value="Unassembled WGS sequence"/>
</dbReference>
<evidence type="ECO:0000313" key="2">
    <source>
        <dbReference type="Proteomes" id="UP000307217"/>
    </source>
</evidence>
<protein>
    <submittedName>
        <fullName evidence="1">Uncharacterized protein</fullName>
    </submittedName>
</protein>
<reference evidence="1 2" key="1">
    <citation type="submission" date="2018-01" db="EMBL/GenBank/DDBJ databases">
        <authorList>
            <person name="Paulsen S."/>
            <person name="Gram L.K."/>
        </authorList>
    </citation>
    <scope>NUCLEOTIDE SEQUENCE [LARGE SCALE GENOMIC DNA]</scope>
    <source>
        <strain evidence="1 2">S3790</strain>
    </source>
</reference>
<dbReference type="AlphaFoldDB" id="A0A5S3V7D2"/>
<accession>A0A5S3V7D2</accession>